<feature type="compositionally biased region" description="Polar residues" evidence="9">
    <location>
        <begin position="606"/>
        <end position="633"/>
    </location>
</feature>
<feature type="transmembrane region" description="Helical" evidence="10">
    <location>
        <begin position="769"/>
        <end position="792"/>
    </location>
</feature>
<feature type="compositionally biased region" description="Basic residues" evidence="9">
    <location>
        <begin position="572"/>
        <end position="581"/>
    </location>
</feature>
<accession>A0A9Q0N6C4</accession>
<dbReference type="PANTHER" id="PTHR17613:SF14">
    <property type="entry name" value="DEMENTIN, ISOFORM H"/>
    <property type="match status" value="1"/>
</dbReference>
<feature type="coiled-coil region" evidence="8">
    <location>
        <begin position="641"/>
        <end position="724"/>
    </location>
</feature>
<comment type="subcellular location">
    <subcellularLocation>
        <location evidence="1">Membrane</location>
    </subcellularLocation>
</comment>
<dbReference type="GO" id="GO:0016829">
    <property type="term" value="F:lyase activity"/>
    <property type="evidence" value="ECO:0007669"/>
    <property type="project" value="UniProtKB-KW"/>
</dbReference>
<protein>
    <submittedName>
        <fullName evidence="12">Transmembrane and coiled-coil domains protein 1</fullName>
    </submittedName>
</protein>
<feature type="region of interest" description="Disordered" evidence="9">
    <location>
        <begin position="302"/>
        <end position="407"/>
    </location>
</feature>
<feature type="non-terminal residue" evidence="12">
    <location>
        <position position="1"/>
    </location>
</feature>
<dbReference type="Pfam" id="PF10267">
    <property type="entry name" value="Tmemb_cc2"/>
    <property type="match status" value="1"/>
</dbReference>
<dbReference type="GO" id="GO:0012505">
    <property type="term" value="C:endomembrane system"/>
    <property type="evidence" value="ECO:0007669"/>
    <property type="project" value="TreeGrafter"/>
</dbReference>
<evidence type="ECO:0000256" key="7">
    <source>
        <dbReference type="ARBA" id="ARBA00023239"/>
    </source>
</evidence>
<evidence type="ECO:0000256" key="5">
    <source>
        <dbReference type="ARBA" id="ARBA00023054"/>
    </source>
</evidence>
<keyword evidence="4 10" id="KW-1133">Transmembrane helix</keyword>
<evidence type="ECO:0000256" key="10">
    <source>
        <dbReference type="SAM" id="Phobius"/>
    </source>
</evidence>
<dbReference type="PANTHER" id="PTHR17613">
    <property type="entry name" value="CEREBRAL PROTEIN-11-RELATED"/>
    <property type="match status" value="1"/>
</dbReference>
<name>A0A9Q0N6C4_9DIPT</name>
<reference evidence="12" key="1">
    <citation type="submission" date="2022-07" db="EMBL/GenBank/DDBJ databases">
        <authorList>
            <person name="Trinca V."/>
            <person name="Uliana J.V.C."/>
            <person name="Torres T.T."/>
            <person name="Ward R.J."/>
            <person name="Monesi N."/>
        </authorList>
    </citation>
    <scope>NUCLEOTIDE SEQUENCE</scope>
    <source>
        <strain evidence="12">HSMRA1968</strain>
        <tissue evidence="12">Whole embryos</tissue>
    </source>
</reference>
<dbReference type="AlphaFoldDB" id="A0A9Q0N6C4"/>
<dbReference type="InterPro" id="IPR012334">
    <property type="entry name" value="Pectin_lyas_fold"/>
</dbReference>
<feature type="compositionally biased region" description="Low complexity" evidence="9">
    <location>
        <begin position="316"/>
        <end position="325"/>
    </location>
</feature>
<dbReference type="InterPro" id="IPR019394">
    <property type="entry name" value="TEX28/TMCC"/>
</dbReference>
<keyword evidence="3 10" id="KW-0812">Transmembrane</keyword>
<feature type="compositionally biased region" description="Polar residues" evidence="9">
    <location>
        <begin position="584"/>
        <end position="594"/>
    </location>
</feature>
<evidence type="ECO:0000256" key="2">
    <source>
        <dbReference type="ARBA" id="ARBA00008108"/>
    </source>
</evidence>
<evidence type="ECO:0000256" key="8">
    <source>
        <dbReference type="SAM" id="Coils"/>
    </source>
</evidence>
<proteinExistence type="inferred from homology"/>
<dbReference type="InterPro" id="IPR011050">
    <property type="entry name" value="Pectin_lyase_fold/virulence"/>
</dbReference>
<evidence type="ECO:0000256" key="9">
    <source>
        <dbReference type="SAM" id="MobiDB-lite"/>
    </source>
</evidence>
<organism evidence="12 13">
    <name type="scientific">Pseudolycoriella hygida</name>
    <dbReference type="NCBI Taxonomy" id="35572"/>
    <lineage>
        <taxon>Eukaryota</taxon>
        <taxon>Metazoa</taxon>
        <taxon>Ecdysozoa</taxon>
        <taxon>Arthropoda</taxon>
        <taxon>Hexapoda</taxon>
        <taxon>Insecta</taxon>
        <taxon>Pterygota</taxon>
        <taxon>Neoptera</taxon>
        <taxon>Endopterygota</taxon>
        <taxon>Diptera</taxon>
        <taxon>Nematocera</taxon>
        <taxon>Sciaroidea</taxon>
        <taxon>Sciaridae</taxon>
        <taxon>Pseudolycoriella</taxon>
    </lineage>
</organism>
<evidence type="ECO:0000256" key="1">
    <source>
        <dbReference type="ARBA" id="ARBA00004370"/>
    </source>
</evidence>
<keyword evidence="5 8" id="KW-0175">Coiled coil</keyword>
<feature type="non-terminal residue" evidence="12">
    <location>
        <position position="860"/>
    </location>
</feature>
<evidence type="ECO:0000256" key="3">
    <source>
        <dbReference type="ARBA" id="ARBA00022692"/>
    </source>
</evidence>
<gene>
    <name evidence="12" type="primary">TMCC1</name>
    <name evidence="12" type="ORF">Bhyg_08395</name>
</gene>
<feature type="compositionally biased region" description="Basic and acidic residues" evidence="9">
    <location>
        <begin position="327"/>
        <end position="343"/>
    </location>
</feature>
<dbReference type="Gene3D" id="2.160.20.10">
    <property type="entry name" value="Single-stranded right-handed beta-helix, Pectin lyase-like"/>
    <property type="match status" value="1"/>
</dbReference>
<keyword evidence="13" id="KW-1185">Reference proteome</keyword>
<feature type="transmembrane region" description="Helical" evidence="10">
    <location>
        <begin position="799"/>
        <end position="815"/>
    </location>
</feature>
<feature type="compositionally biased region" description="Polar residues" evidence="9">
    <location>
        <begin position="344"/>
        <end position="361"/>
    </location>
</feature>
<dbReference type="GO" id="GO:0016020">
    <property type="term" value="C:membrane"/>
    <property type="evidence" value="ECO:0007669"/>
    <property type="project" value="UniProtKB-SubCell"/>
</dbReference>
<keyword evidence="6 10" id="KW-0472">Membrane</keyword>
<dbReference type="OrthoDB" id="1323at2759"/>
<evidence type="ECO:0000259" key="11">
    <source>
        <dbReference type="SMART" id="SM00656"/>
    </source>
</evidence>
<dbReference type="InterPro" id="IPR002022">
    <property type="entry name" value="Pec_lyase"/>
</dbReference>
<sequence>GAGGPTVTVSTEAQFISAVTDNLPRIVRVVANIRLAQQIRIGANKSILGASPNAGFNHGGLFVRDQRNVIIRGLRISFPRAPNDGVEIQRSTNVWVDHNEFFSDLNNGASFYDGLIDINHGSDFITLSWNRFHTHFRVSLIGHSDNNVDVDRGRLRVTLHHNYFLNVGSRTPSLRFGTAHIFNNLYEDIPTSTINSRMGAQCLVENTVFINARRTIITNLDSREDGFANERNNAFGQESMRGPFITQVGNFTSPPYAYSLDTLANVPSRNFTVEVIASKCEIMVYDLERFINFKIKNLVSKDRDSGGDSASGGGLRFRNQSPSSQRRSRDRERRDMRKDRDTDANNMIISNADMTTDYTTESLDDSRLTGNDESTYQSFVNDEVEGPGDGGNNERQHHHQRSNSYQALDRLNTKIACTKESIRKEQTARDDNVNEYLKLAAVASADKQQLQRIKTVFEKKNQKSAHTISQLQKKLESYSKRVKDLQIQQNQRMQGHRQPREVLRDVGQGLKNVGGNIRDGITGLGGSVMSKPREFAHLIKNKFGSADNINHLSSNPELNSLNLSNQMETSHGHHHHHHHHGSSTPNNTGVTNTAGSGSNQGGGSGKFSNENDSECSSVTSDSIPAGSGKSQPGVNQYSAILKAILAELQERREDCDKVREKLERLEGVHKDFQDVTVALEGERYRAERLEEQINDLTELHQNEIENLKQAMADMEEKVQYQSDERLRDVNEVLENCQTRISKMEHMSQQQYVTVEGIDNSNARALVVKLINVVLTVLQVVLLLVATAAGIIMPFLKTRVRVLTTLFFILVAIFVIRQWPDVRDIGSHMMRHLKESLMNFIVFVLDKWKWYFWNKLVYEKM</sequence>
<comment type="caution">
    <text evidence="12">The sequence shown here is derived from an EMBL/GenBank/DDBJ whole genome shotgun (WGS) entry which is preliminary data.</text>
</comment>
<evidence type="ECO:0000256" key="4">
    <source>
        <dbReference type="ARBA" id="ARBA00022989"/>
    </source>
</evidence>
<dbReference type="SUPFAM" id="SSF51126">
    <property type="entry name" value="Pectin lyase-like"/>
    <property type="match status" value="1"/>
</dbReference>
<keyword evidence="7" id="KW-0456">Lyase</keyword>
<dbReference type="SMART" id="SM00656">
    <property type="entry name" value="Amb_all"/>
    <property type="match status" value="1"/>
</dbReference>
<feature type="domain" description="Pectate lyase" evidence="11">
    <location>
        <begin position="2"/>
        <end position="215"/>
    </location>
</feature>
<dbReference type="Proteomes" id="UP001151699">
    <property type="component" value="Chromosome B"/>
</dbReference>
<evidence type="ECO:0000256" key="6">
    <source>
        <dbReference type="ARBA" id="ARBA00023136"/>
    </source>
</evidence>
<feature type="compositionally biased region" description="Polar residues" evidence="9">
    <location>
        <begin position="368"/>
        <end position="380"/>
    </location>
</feature>
<evidence type="ECO:0000313" key="13">
    <source>
        <dbReference type="Proteomes" id="UP001151699"/>
    </source>
</evidence>
<dbReference type="EMBL" id="WJQU01000002">
    <property type="protein sequence ID" value="KAJ6643434.1"/>
    <property type="molecule type" value="Genomic_DNA"/>
</dbReference>
<feature type="region of interest" description="Disordered" evidence="9">
    <location>
        <begin position="567"/>
        <end position="633"/>
    </location>
</feature>
<dbReference type="Pfam" id="PF00544">
    <property type="entry name" value="Pectate_lyase_4"/>
    <property type="match status" value="1"/>
</dbReference>
<evidence type="ECO:0000313" key="12">
    <source>
        <dbReference type="EMBL" id="KAJ6643434.1"/>
    </source>
</evidence>
<comment type="similarity">
    <text evidence="2">Belongs to the TEX28 family.</text>
</comment>